<evidence type="ECO:0000313" key="1">
    <source>
        <dbReference type="EMBL" id="PON68790.1"/>
    </source>
</evidence>
<dbReference type="InParanoid" id="A0A2P5D653"/>
<proteinExistence type="predicted"/>
<name>A0A2P5D653_TREOI</name>
<sequence>MSSMSKGSSLNPALVLRTRHCLYVSGLSTLSEPSQAMTFITSRPRNSFSNISLIGSSRVKVASATSKNEAKLNSASRKRVTKNGALYEPFTVAWTKMSG</sequence>
<reference evidence="2" key="1">
    <citation type="submission" date="2016-06" db="EMBL/GenBank/DDBJ databases">
        <title>Parallel loss of symbiosis genes in relatives of nitrogen-fixing non-legume Parasponia.</title>
        <authorList>
            <person name="Van Velzen R."/>
            <person name="Holmer R."/>
            <person name="Bu F."/>
            <person name="Rutten L."/>
            <person name="Van Zeijl A."/>
            <person name="Liu W."/>
            <person name="Santuari L."/>
            <person name="Cao Q."/>
            <person name="Sharma T."/>
            <person name="Shen D."/>
            <person name="Roswanjaya Y."/>
            <person name="Wardhani T."/>
            <person name="Kalhor M.S."/>
            <person name="Jansen J."/>
            <person name="Van den Hoogen J."/>
            <person name="Gungor B."/>
            <person name="Hartog M."/>
            <person name="Hontelez J."/>
            <person name="Verver J."/>
            <person name="Yang W.-C."/>
            <person name="Schijlen E."/>
            <person name="Repin R."/>
            <person name="Schilthuizen M."/>
            <person name="Schranz E."/>
            <person name="Heidstra R."/>
            <person name="Miyata K."/>
            <person name="Fedorova E."/>
            <person name="Kohlen W."/>
            <person name="Bisseling T."/>
            <person name="Smit S."/>
            <person name="Geurts R."/>
        </authorList>
    </citation>
    <scope>NUCLEOTIDE SEQUENCE [LARGE SCALE GENOMIC DNA]</scope>
    <source>
        <strain evidence="2">cv. RG33-2</strain>
    </source>
</reference>
<protein>
    <submittedName>
        <fullName evidence="1">Uncharacterized protein</fullName>
    </submittedName>
</protein>
<dbReference type="OrthoDB" id="10589683at2759"/>
<organism evidence="1 2">
    <name type="scientific">Trema orientale</name>
    <name type="common">Charcoal tree</name>
    <name type="synonym">Celtis orientalis</name>
    <dbReference type="NCBI Taxonomy" id="63057"/>
    <lineage>
        <taxon>Eukaryota</taxon>
        <taxon>Viridiplantae</taxon>
        <taxon>Streptophyta</taxon>
        <taxon>Embryophyta</taxon>
        <taxon>Tracheophyta</taxon>
        <taxon>Spermatophyta</taxon>
        <taxon>Magnoliopsida</taxon>
        <taxon>eudicotyledons</taxon>
        <taxon>Gunneridae</taxon>
        <taxon>Pentapetalae</taxon>
        <taxon>rosids</taxon>
        <taxon>fabids</taxon>
        <taxon>Rosales</taxon>
        <taxon>Cannabaceae</taxon>
        <taxon>Trema</taxon>
    </lineage>
</organism>
<gene>
    <name evidence="1" type="ORF">TorRG33x02_260720</name>
</gene>
<evidence type="ECO:0000313" key="2">
    <source>
        <dbReference type="Proteomes" id="UP000237000"/>
    </source>
</evidence>
<feature type="non-terminal residue" evidence="1">
    <location>
        <position position="99"/>
    </location>
</feature>
<keyword evidence="2" id="KW-1185">Reference proteome</keyword>
<dbReference type="EMBL" id="JXTC01000292">
    <property type="protein sequence ID" value="PON68790.1"/>
    <property type="molecule type" value="Genomic_DNA"/>
</dbReference>
<dbReference type="Proteomes" id="UP000237000">
    <property type="component" value="Unassembled WGS sequence"/>
</dbReference>
<comment type="caution">
    <text evidence="1">The sequence shown here is derived from an EMBL/GenBank/DDBJ whole genome shotgun (WGS) entry which is preliminary data.</text>
</comment>
<dbReference type="AlphaFoldDB" id="A0A2P5D653"/>
<accession>A0A2P5D653</accession>